<dbReference type="AlphaFoldDB" id="A0A0M2V1X6"/>
<evidence type="ECO:0000313" key="2">
    <source>
        <dbReference type="Proteomes" id="UP000034954"/>
    </source>
</evidence>
<evidence type="ECO:0000313" key="1">
    <source>
        <dbReference type="EMBL" id="KKO21131.1"/>
    </source>
</evidence>
<accession>A0A0M2V1X6</accession>
<organism evidence="1 2">
    <name type="scientific">Candidatus Brocadia fulgida</name>
    <dbReference type="NCBI Taxonomy" id="380242"/>
    <lineage>
        <taxon>Bacteria</taxon>
        <taxon>Pseudomonadati</taxon>
        <taxon>Planctomycetota</taxon>
        <taxon>Candidatus Brocadiia</taxon>
        <taxon>Candidatus Brocadiales</taxon>
        <taxon>Candidatus Brocadiaceae</taxon>
        <taxon>Candidatus Brocadia</taxon>
    </lineage>
</organism>
<protein>
    <submittedName>
        <fullName evidence="1">Uncharacterized protein</fullName>
    </submittedName>
</protein>
<name>A0A0M2V1X6_9BACT</name>
<reference evidence="1 2" key="1">
    <citation type="journal article" date="2013" name="BMC Microbiol.">
        <title>Identification of the type II cytochrome c maturation pathway in anammox bacteria by comparative genomics.</title>
        <authorList>
            <person name="Ferousi C."/>
            <person name="Speth D.R."/>
            <person name="Reimann J."/>
            <person name="Op den Camp H.J."/>
            <person name="Allen J.W."/>
            <person name="Keltjens J.T."/>
            <person name="Jetten M.S."/>
        </authorList>
    </citation>
    <scope>NUCLEOTIDE SEQUENCE [LARGE SCALE GENOMIC DNA]</scope>
    <source>
        <strain evidence="1">RU1</strain>
    </source>
</reference>
<dbReference type="Proteomes" id="UP000034954">
    <property type="component" value="Unassembled WGS sequence"/>
</dbReference>
<keyword evidence="2" id="KW-1185">Reference proteome</keyword>
<gene>
    <name evidence="1" type="ORF">BROFUL_00132</name>
</gene>
<sequence>MYTPEEQKYINKLISILRGNNDDKKIAVKTTLDALKRDIWTIRCGELKRHDKKVAMEVRPGHTSIVYRSIISTFARGTMTVEPSENPISSIRTVASVSMVCGEKGSALILPIFPK</sequence>
<proteinExistence type="predicted"/>
<comment type="caution">
    <text evidence="1">The sequence shown here is derived from an EMBL/GenBank/DDBJ whole genome shotgun (WGS) entry which is preliminary data.</text>
</comment>
<dbReference type="EMBL" id="LAQJ01000016">
    <property type="protein sequence ID" value="KKO21131.1"/>
    <property type="molecule type" value="Genomic_DNA"/>
</dbReference>